<dbReference type="CDD" id="cd00063">
    <property type="entry name" value="FN3"/>
    <property type="match status" value="1"/>
</dbReference>
<sequence length="330" mass="36073">VSEGTFLNSNLSQQTFRVNPIVEPDIIKGYAISRVGNISGASGSGRLASFRFRTIKPNANTNIQIWTGANQGTKLLNDALANITYNTSNISISTAASTDTIAQDTITPYIKNLTPIKNAIDVKRDTKISLEIVDTGSGVNPQSIILKINNYQVTPVVNADGGSYSVTYQPTTIFDYNQLVNISINAQDLSFPANIMPQENYSFIIEPAPDTTAPVISEISISDITNHSATISWKTNESTDSQINYGAQKNPSSLNTETKIDQLSRQHTITIDNLLENTIYEFTIISRDYQDNSAQSTIRNFQTSIASIPNSNTPKVYSVDTLCKELGPNM</sequence>
<dbReference type="SMART" id="SM00060">
    <property type="entry name" value="FN3"/>
    <property type="match status" value="1"/>
</dbReference>
<dbReference type="Proteomes" id="UP000231071">
    <property type="component" value="Unassembled WGS sequence"/>
</dbReference>
<accession>A0A2M7UJ64</accession>
<dbReference type="InterPro" id="IPR013783">
    <property type="entry name" value="Ig-like_fold"/>
</dbReference>
<reference evidence="3" key="1">
    <citation type="submission" date="2017-09" db="EMBL/GenBank/DDBJ databases">
        <title>Depth-based differentiation of microbial function through sediment-hosted aquifers and enrichment of novel symbionts in the deep terrestrial subsurface.</title>
        <authorList>
            <person name="Probst A.J."/>
            <person name="Ladd B."/>
            <person name="Jarett J.K."/>
            <person name="Geller-Mcgrath D.E."/>
            <person name="Sieber C.M.K."/>
            <person name="Emerson J.B."/>
            <person name="Anantharaman K."/>
            <person name="Thomas B.C."/>
            <person name="Malmstrom R."/>
            <person name="Stieglmeier M."/>
            <person name="Klingl A."/>
            <person name="Woyke T."/>
            <person name="Ryan C.M."/>
            <person name="Banfield J.F."/>
        </authorList>
    </citation>
    <scope>NUCLEOTIDE SEQUENCE [LARGE SCALE GENOMIC DNA]</scope>
</reference>
<evidence type="ECO:0000313" key="3">
    <source>
        <dbReference type="Proteomes" id="UP000231071"/>
    </source>
</evidence>
<dbReference type="Pfam" id="PF16656">
    <property type="entry name" value="Pur_ac_phosph_N"/>
    <property type="match status" value="1"/>
</dbReference>
<protein>
    <recommendedName>
        <fullName evidence="1">Fibronectin type-III domain-containing protein</fullName>
    </recommendedName>
</protein>
<dbReference type="SUPFAM" id="SSF49265">
    <property type="entry name" value="Fibronectin type III"/>
    <property type="match status" value="1"/>
</dbReference>
<dbReference type="GO" id="GO:0003993">
    <property type="term" value="F:acid phosphatase activity"/>
    <property type="evidence" value="ECO:0007669"/>
    <property type="project" value="InterPro"/>
</dbReference>
<dbReference type="InterPro" id="IPR003961">
    <property type="entry name" value="FN3_dom"/>
</dbReference>
<proteinExistence type="predicted"/>
<evidence type="ECO:0000259" key="1">
    <source>
        <dbReference type="PROSITE" id="PS50853"/>
    </source>
</evidence>
<dbReference type="Gene3D" id="2.60.40.10">
    <property type="entry name" value="Immunoglobulins"/>
    <property type="match status" value="1"/>
</dbReference>
<name>A0A2M7UJ64_9BACT</name>
<dbReference type="GO" id="GO:0046872">
    <property type="term" value="F:metal ion binding"/>
    <property type="evidence" value="ECO:0007669"/>
    <property type="project" value="InterPro"/>
</dbReference>
<dbReference type="InterPro" id="IPR036116">
    <property type="entry name" value="FN3_sf"/>
</dbReference>
<comment type="caution">
    <text evidence="2">The sequence shown here is derived from an EMBL/GenBank/DDBJ whole genome shotgun (WGS) entry which is preliminary data.</text>
</comment>
<evidence type="ECO:0000313" key="2">
    <source>
        <dbReference type="EMBL" id="PIZ71293.1"/>
    </source>
</evidence>
<dbReference type="PROSITE" id="PS50853">
    <property type="entry name" value="FN3"/>
    <property type="match status" value="1"/>
</dbReference>
<dbReference type="InterPro" id="IPR015914">
    <property type="entry name" value="PAPs_N"/>
</dbReference>
<feature type="domain" description="Fibronectin type-III" evidence="1">
    <location>
        <begin position="215"/>
        <end position="306"/>
    </location>
</feature>
<gene>
    <name evidence="2" type="ORF">COY09_00995</name>
</gene>
<feature type="non-terminal residue" evidence="2">
    <location>
        <position position="1"/>
    </location>
</feature>
<dbReference type="EMBL" id="PFOI01000018">
    <property type="protein sequence ID" value="PIZ71293.1"/>
    <property type="molecule type" value="Genomic_DNA"/>
</dbReference>
<dbReference type="AlphaFoldDB" id="A0A2M7UJ64"/>
<organism evidence="2 3">
    <name type="scientific">Candidatus Portnoybacteria bacterium CG_4_10_14_0_2_um_filter_39_11</name>
    <dbReference type="NCBI Taxonomy" id="1974797"/>
    <lineage>
        <taxon>Bacteria</taxon>
        <taxon>Candidatus Portnoyibacteriota</taxon>
    </lineage>
</organism>